<evidence type="ECO:0000259" key="2">
    <source>
        <dbReference type="Pfam" id="PF24626"/>
    </source>
</evidence>
<reference evidence="3 4" key="1">
    <citation type="submission" date="2023-01" db="EMBL/GenBank/DDBJ databases">
        <authorList>
            <person name="Kreplak J."/>
        </authorList>
    </citation>
    <scope>NUCLEOTIDE SEQUENCE [LARGE SCALE GENOMIC DNA]</scope>
</reference>
<feature type="compositionally biased region" description="Basic and acidic residues" evidence="1">
    <location>
        <begin position="120"/>
        <end position="138"/>
    </location>
</feature>
<sequence length="159" mass="17997">MTTQSNKKRIDYTFEVGDLMLLPLQPYGQVTVNRRVSQKLSQYFGPFKVRRRIGAISYDLELPPESKIHSVIHVSKLKAFHGDHDSTQILPSTTDLAALRDLEHHSSDSEDIEAIDEGSFEDKEGEKKTFVGKERSESEVINEFQDLHVPSSTDHVGKS</sequence>
<feature type="domain" description="Tf2-1-like SH3-like" evidence="2">
    <location>
        <begin position="17"/>
        <end position="81"/>
    </location>
</feature>
<feature type="compositionally biased region" description="Polar residues" evidence="1">
    <location>
        <begin position="150"/>
        <end position="159"/>
    </location>
</feature>
<organism evidence="3 4">
    <name type="scientific">Vicia faba</name>
    <name type="common">Broad bean</name>
    <name type="synonym">Faba vulgaris</name>
    <dbReference type="NCBI Taxonomy" id="3906"/>
    <lineage>
        <taxon>Eukaryota</taxon>
        <taxon>Viridiplantae</taxon>
        <taxon>Streptophyta</taxon>
        <taxon>Embryophyta</taxon>
        <taxon>Tracheophyta</taxon>
        <taxon>Spermatophyta</taxon>
        <taxon>Magnoliopsida</taxon>
        <taxon>eudicotyledons</taxon>
        <taxon>Gunneridae</taxon>
        <taxon>Pentapetalae</taxon>
        <taxon>rosids</taxon>
        <taxon>fabids</taxon>
        <taxon>Fabales</taxon>
        <taxon>Fabaceae</taxon>
        <taxon>Papilionoideae</taxon>
        <taxon>50 kb inversion clade</taxon>
        <taxon>NPAAA clade</taxon>
        <taxon>Hologalegina</taxon>
        <taxon>IRL clade</taxon>
        <taxon>Fabeae</taxon>
        <taxon>Vicia</taxon>
    </lineage>
</organism>
<feature type="compositionally biased region" description="Acidic residues" evidence="1">
    <location>
        <begin position="109"/>
        <end position="119"/>
    </location>
</feature>
<dbReference type="Proteomes" id="UP001157006">
    <property type="component" value="Chromosome 5"/>
</dbReference>
<dbReference type="InterPro" id="IPR056924">
    <property type="entry name" value="SH3_Tf2-1"/>
</dbReference>
<proteinExistence type="predicted"/>
<evidence type="ECO:0000313" key="4">
    <source>
        <dbReference type="Proteomes" id="UP001157006"/>
    </source>
</evidence>
<dbReference type="AlphaFoldDB" id="A0AAV1B080"/>
<protein>
    <recommendedName>
        <fullName evidence="2">Tf2-1-like SH3-like domain-containing protein</fullName>
    </recommendedName>
</protein>
<feature type="region of interest" description="Disordered" evidence="1">
    <location>
        <begin position="104"/>
        <end position="159"/>
    </location>
</feature>
<accession>A0AAV1B080</accession>
<gene>
    <name evidence="3" type="ORF">VFH_V112120</name>
</gene>
<dbReference type="PANTHER" id="PTHR46148:SF52">
    <property type="entry name" value="OS04G0603800 PROTEIN"/>
    <property type="match status" value="1"/>
</dbReference>
<evidence type="ECO:0000313" key="3">
    <source>
        <dbReference type="EMBL" id="CAI8614072.1"/>
    </source>
</evidence>
<dbReference type="PANTHER" id="PTHR46148">
    <property type="entry name" value="CHROMO DOMAIN-CONTAINING PROTEIN"/>
    <property type="match status" value="1"/>
</dbReference>
<name>A0AAV1B080_VICFA</name>
<keyword evidence="4" id="KW-1185">Reference proteome</keyword>
<evidence type="ECO:0000256" key="1">
    <source>
        <dbReference type="SAM" id="MobiDB-lite"/>
    </source>
</evidence>
<dbReference type="EMBL" id="OX451740">
    <property type="protein sequence ID" value="CAI8614072.1"/>
    <property type="molecule type" value="Genomic_DNA"/>
</dbReference>
<dbReference type="Pfam" id="PF24626">
    <property type="entry name" value="SH3_Tf2-1"/>
    <property type="match status" value="1"/>
</dbReference>